<accession>A0ABW3AEI9</accession>
<dbReference type="InterPro" id="IPR018713">
    <property type="entry name" value="MPAB/Lcp_cat_dom"/>
</dbReference>
<proteinExistence type="predicted"/>
<dbReference type="Proteomes" id="UP001597055">
    <property type="component" value="Unassembled WGS sequence"/>
</dbReference>
<keyword evidence="3" id="KW-1185">Reference proteome</keyword>
<dbReference type="EC" id="1.-.-.-" evidence="2"/>
<reference evidence="3" key="1">
    <citation type="journal article" date="2019" name="Int. J. Syst. Evol. Microbiol.">
        <title>The Global Catalogue of Microorganisms (GCM) 10K type strain sequencing project: providing services to taxonomists for standard genome sequencing and annotation.</title>
        <authorList>
            <consortium name="The Broad Institute Genomics Platform"/>
            <consortium name="The Broad Institute Genome Sequencing Center for Infectious Disease"/>
            <person name="Wu L."/>
            <person name="Ma J."/>
        </authorList>
    </citation>
    <scope>NUCLEOTIDE SEQUENCE [LARGE SCALE GENOMIC DNA]</scope>
    <source>
        <strain evidence="3">CCUG 54523</strain>
    </source>
</reference>
<evidence type="ECO:0000313" key="2">
    <source>
        <dbReference type="EMBL" id="MFD0789416.1"/>
    </source>
</evidence>
<dbReference type="GO" id="GO:0016491">
    <property type="term" value="F:oxidoreductase activity"/>
    <property type="evidence" value="ECO:0007669"/>
    <property type="project" value="UniProtKB-KW"/>
</dbReference>
<sequence>MTETVDTGRTRRHGPIAGVRARVLTALSGDPDGTPPWVRELAEGDDAGFFPEDGAAWVVHGGMGTMVAGIRALLMQALHPGALAGVHDWSRYREDPIGRLSGTVRWVICLTYGSRAQAERETARVGRFHRRVNGTYRATDGEERTYSATDPDLVEWVHLAFTDAFLSCHQTWGGEIPGGADAYVDEWATAGTLMRVTDPPRSEAELRRRRDDFLVRGILRRDERVDDVVRFLRRPPFRGSRSMSLAYRVLFASAVATIPRRYRALLGLRRSPLPVVTATRLVLAIVERALDDGPRSQDFARERLRRLEASAPLG</sequence>
<feature type="domain" description="ER-bound oxygenase mpaB/mpaB'/Rubber oxygenase catalytic" evidence="1">
    <location>
        <begin position="57"/>
        <end position="282"/>
    </location>
</feature>
<dbReference type="EMBL" id="JBHTII010000001">
    <property type="protein sequence ID" value="MFD0789416.1"/>
    <property type="molecule type" value="Genomic_DNA"/>
</dbReference>
<protein>
    <submittedName>
        <fullName evidence="2">Oxygenase MpaB family protein</fullName>
        <ecNumber evidence="2">1.-.-.-</ecNumber>
    </submittedName>
</protein>
<comment type="caution">
    <text evidence="2">The sequence shown here is derived from an EMBL/GenBank/DDBJ whole genome shotgun (WGS) entry which is preliminary data.</text>
</comment>
<dbReference type="PANTHER" id="PTHR36151:SF3">
    <property type="entry name" value="ER-BOUND OXYGENASE MPAB_MPAB'_RUBBER OXYGENASE CATALYTIC DOMAIN-CONTAINING PROTEIN"/>
    <property type="match status" value="1"/>
</dbReference>
<evidence type="ECO:0000259" key="1">
    <source>
        <dbReference type="Pfam" id="PF09995"/>
    </source>
</evidence>
<dbReference type="PANTHER" id="PTHR36151">
    <property type="entry name" value="BLR2777 PROTEIN"/>
    <property type="match status" value="1"/>
</dbReference>
<dbReference type="Pfam" id="PF09995">
    <property type="entry name" value="MPAB_Lcp_cat"/>
    <property type="match status" value="1"/>
</dbReference>
<organism evidence="2 3">
    <name type="scientific">Microbacterium insulae</name>
    <dbReference type="NCBI Taxonomy" id="483014"/>
    <lineage>
        <taxon>Bacteria</taxon>
        <taxon>Bacillati</taxon>
        <taxon>Actinomycetota</taxon>
        <taxon>Actinomycetes</taxon>
        <taxon>Micrococcales</taxon>
        <taxon>Microbacteriaceae</taxon>
        <taxon>Microbacterium</taxon>
    </lineage>
</organism>
<dbReference type="RefSeq" id="WP_204980378.1">
    <property type="nucleotide sequence ID" value="NZ_JBHTII010000001.1"/>
</dbReference>
<name>A0ABW3AEI9_9MICO</name>
<gene>
    <name evidence="2" type="ORF">ACFQ0P_03325</name>
</gene>
<evidence type="ECO:0000313" key="3">
    <source>
        <dbReference type="Proteomes" id="UP001597055"/>
    </source>
</evidence>
<keyword evidence="2" id="KW-0560">Oxidoreductase</keyword>